<feature type="compositionally biased region" description="Basic and acidic residues" evidence="8">
    <location>
        <begin position="330"/>
        <end position="355"/>
    </location>
</feature>
<gene>
    <name evidence="12" type="primary">LOC116219628</name>
</gene>
<keyword evidence="5 7" id="KW-0238">DNA-binding</keyword>
<dbReference type="GO" id="GO:0003677">
    <property type="term" value="F:DNA binding"/>
    <property type="evidence" value="ECO:0007669"/>
    <property type="project" value="UniProtKB-UniRule"/>
</dbReference>
<evidence type="ECO:0000256" key="4">
    <source>
        <dbReference type="ARBA" id="ARBA00022833"/>
    </source>
</evidence>
<feature type="region of interest" description="Disordered" evidence="8">
    <location>
        <begin position="459"/>
        <end position="482"/>
    </location>
</feature>
<dbReference type="GO" id="GO:0000122">
    <property type="term" value="P:negative regulation of transcription by RNA polymerase II"/>
    <property type="evidence" value="ECO:0007669"/>
    <property type="project" value="UniProtKB-ARBA"/>
</dbReference>
<feature type="domain" description="C2H2-type" evidence="9">
    <location>
        <begin position="685"/>
        <end position="712"/>
    </location>
</feature>
<keyword evidence="4" id="KW-0862">Zinc</keyword>
<dbReference type="GO" id="GO:0008270">
    <property type="term" value="F:zinc ion binding"/>
    <property type="evidence" value="ECO:0007669"/>
    <property type="project" value="UniProtKB-KW"/>
</dbReference>
<feature type="region of interest" description="Disordered" evidence="8">
    <location>
        <begin position="330"/>
        <end position="419"/>
    </location>
</feature>
<dbReference type="SMART" id="SM00980">
    <property type="entry name" value="THAP"/>
    <property type="match status" value="2"/>
</dbReference>
<dbReference type="KEGG" id="char:116219628"/>
<feature type="domain" description="THAP-type" evidence="10">
    <location>
        <begin position="1"/>
        <end position="81"/>
    </location>
</feature>
<evidence type="ECO:0000256" key="8">
    <source>
        <dbReference type="SAM" id="MobiDB-lite"/>
    </source>
</evidence>
<feature type="compositionally biased region" description="Polar residues" evidence="8">
    <location>
        <begin position="560"/>
        <end position="595"/>
    </location>
</feature>
<evidence type="ECO:0000256" key="7">
    <source>
        <dbReference type="PROSITE-ProRule" id="PRU00309"/>
    </source>
</evidence>
<feature type="domain" description="C2H2-type" evidence="9">
    <location>
        <begin position="742"/>
        <end position="764"/>
    </location>
</feature>
<dbReference type="Proteomes" id="UP000515152">
    <property type="component" value="Chromosome 25"/>
</dbReference>
<feature type="domain" description="THAP-type" evidence="10">
    <location>
        <begin position="105"/>
        <end position="186"/>
    </location>
</feature>
<evidence type="ECO:0000259" key="9">
    <source>
        <dbReference type="PROSITE" id="PS50157"/>
    </source>
</evidence>
<evidence type="ECO:0000256" key="3">
    <source>
        <dbReference type="ARBA" id="ARBA00022771"/>
    </source>
</evidence>
<dbReference type="SMART" id="SM00692">
    <property type="entry name" value="DM3"/>
    <property type="match status" value="2"/>
</dbReference>
<dbReference type="PANTHER" id="PTHR24379">
    <property type="entry name" value="KRAB AND ZINC FINGER DOMAIN-CONTAINING"/>
    <property type="match status" value="1"/>
</dbReference>
<dbReference type="GeneID" id="116219628"/>
<feature type="region of interest" description="Disordered" evidence="8">
    <location>
        <begin position="554"/>
        <end position="626"/>
    </location>
</feature>
<keyword evidence="2" id="KW-0677">Repeat</keyword>
<proteinExistence type="predicted"/>
<keyword evidence="1" id="KW-0479">Metal-binding</keyword>
<feature type="domain" description="C2H2-type" evidence="9">
    <location>
        <begin position="798"/>
        <end position="825"/>
    </location>
</feature>
<feature type="domain" description="C2H2-type" evidence="9">
    <location>
        <begin position="826"/>
        <end position="853"/>
    </location>
</feature>
<dbReference type="AlphaFoldDB" id="A0A6P8F7I2"/>
<feature type="compositionally biased region" description="Low complexity" evidence="8">
    <location>
        <begin position="599"/>
        <end position="612"/>
    </location>
</feature>
<evidence type="ECO:0000259" key="10">
    <source>
        <dbReference type="PROSITE" id="PS50950"/>
    </source>
</evidence>
<keyword evidence="3 6" id="KW-0863">Zinc-finger</keyword>
<dbReference type="FunFam" id="3.30.160.60:FF:000624">
    <property type="entry name" value="zinc finger protein 697"/>
    <property type="match status" value="1"/>
</dbReference>
<name>A0A6P8F7I2_CLUHA</name>
<reference evidence="12" key="1">
    <citation type="submission" date="2025-08" db="UniProtKB">
        <authorList>
            <consortium name="RefSeq"/>
        </authorList>
    </citation>
    <scope>IDENTIFICATION</scope>
</reference>
<accession>A0A6P8F7I2</accession>
<feature type="compositionally biased region" description="Polar residues" evidence="8">
    <location>
        <begin position="465"/>
        <end position="482"/>
    </location>
</feature>
<feature type="compositionally biased region" description="Acidic residues" evidence="8">
    <location>
        <begin position="356"/>
        <end position="378"/>
    </location>
</feature>
<evidence type="ECO:0000256" key="1">
    <source>
        <dbReference type="ARBA" id="ARBA00022723"/>
    </source>
</evidence>
<dbReference type="Pfam" id="PF00096">
    <property type="entry name" value="zf-C2H2"/>
    <property type="match status" value="3"/>
</dbReference>
<dbReference type="OrthoDB" id="5982876at2759"/>
<evidence type="ECO:0000256" key="2">
    <source>
        <dbReference type="ARBA" id="ARBA00022737"/>
    </source>
</evidence>
<evidence type="ECO:0000256" key="5">
    <source>
        <dbReference type="ARBA" id="ARBA00023125"/>
    </source>
</evidence>
<evidence type="ECO:0000256" key="6">
    <source>
        <dbReference type="PROSITE-ProRule" id="PRU00042"/>
    </source>
</evidence>
<dbReference type="RefSeq" id="XP_031419107.2">
    <property type="nucleotide sequence ID" value="XM_031563247.2"/>
</dbReference>
<organism evidence="11 12">
    <name type="scientific">Clupea harengus</name>
    <name type="common">Atlantic herring</name>
    <dbReference type="NCBI Taxonomy" id="7950"/>
    <lineage>
        <taxon>Eukaryota</taxon>
        <taxon>Metazoa</taxon>
        <taxon>Chordata</taxon>
        <taxon>Craniata</taxon>
        <taxon>Vertebrata</taxon>
        <taxon>Euteleostomi</taxon>
        <taxon>Actinopterygii</taxon>
        <taxon>Neopterygii</taxon>
        <taxon>Teleostei</taxon>
        <taxon>Clupei</taxon>
        <taxon>Clupeiformes</taxon>
        <taxon>Clupeoidei</taxon>
        <taxon>Clupeidae</taxon>
        <taxon>Clupea</taxon>
    </lineage>
</organism>
<dbReference type="PANTHER" id="PTHR24379:SF121">
    <property type="entry name" value="C2H2-TYPE DOMAIN-CONTAINING PROTEIN"/>
    <property type="match status" value="1"/>
</dbReference>
<sequence length="872" mass="98145">MSRRRCVLRCEGKSPLYALPKVEQQRSQWLNFVFTNVPSTVPNILLCVRHFTEDCFKNRAQFDAGFSQLLLLKDGAIPTLCGPSGASGSQPVVCLRLQQDTDRQISEVCVVQGCSRTSQLQSFPTDPALRQQWMTCLVGRLKHPVNPSSSACSAHFTADCFMNGQQNQSGVAPSLTLKADALPTLFIGNSNKMQPWPLERRSVACQCDPPRKSVGTQLSKNTLLSVRSKATQTPAVTHISLDESVDFMASGAKITMRESRETKSDSSLMLNRDTLVSEAVVQIASLLQLFQRCLGCCSQVCRITTRRDGPVLHVVQQCWTCRHRREWASHPPDHLFTDPADSHQAEEESVERSCEDIDIDMEEEMTEEEEEEEEEQEQEEQKSKRKRNDSDDEWAPSIEGFMQTSDKESGSEEEEEEDRPFMMAWCRDCGEESSTCCSEQDHRQLYCCVQCGYREDHQGPACTDGQETQNMDNPKAPTASNQEVTCDVKQEDDSNNKLTASSGCLGDSNSSQGVLTCGSQHAIASGNQEATSNSQQSATSEDLNSITDQGLINCDKLHNNRNGNQGPPSNDVSELSCSKEQGSVNSSAQGVTTTEGQEDTSSSDQDSNTTSQLESSNSCHQEETVSKETHNIPMFAIYFSDLYSLQSHVEQSHGFKRELCPDCGKFIIRRDSRCSHVCDHKIKPFSCLTCGRCFTSPSGLHLHSQVHTEGHALPCRYCYKTFRFQEDKLEHEKIHLEERLKYRCPDCPKRFTDRYSRSAHRKTHWKHGRFFCKVCDKGFFKACQLERHEVVHTGLKPYACEQCDRSFNQPGHLKSHMRVHTGERPFKCQDCGQCFNHNVSLKNHMQRHHGPNGDEGEGETEEIGDDYDEYVL</sequence>
<dbReference type="InterPro" id="IPR013087">
    <property type="entry name" value="Znf_C2H2_type"/>
</dbReference>
<dbReference type="FunFam" id="3.30.160.60:FF:000912">
    <property type="entry name" value="Zinc finger protein 660"/>
    <property type="match status" value="1"/>
</dbReference>
<feature type="compositionally biased region" description="Acidic residues" evidence="8">
    <location>
        <begin position="854"/>
        <end position="872"/>
    </location>
</feature>
<feature type="region of interest" description="Disordered" evidence="8">
    <location>
        <begin position="845"/>
        <end position="872"/>
    </location>
</feature>
<dbReference type="PROSITE" id="PS50950">
    <property type="entry name" value="ZF_THAP"/>
    <property type="match status" value="2"/>
</dbReference>
<dbReference type="PROSITE" id="PS00028">
    <property type="entry name" value="ZINC_FINGER_C2H2_1"/>
    <property type="match status" value="5"/>
</dbReference>
<dbReference type="GO" id="GO:0045595">
    <property type="term" value="P:regulation of cell differentiation"/>
    <property type="evidence" value="ECO:0007669"/>
    <property type="project" value="UniProtKB-ARBA"/>
</dbReference>
<feature type="domain" description="C2H2-type" evidence="9">
    <location>
        <begin position="770"/>
        <end position="797"/>
    </location>
</feature>
<evidence type="ECO:0000313" key="11">
    <source>
        <dbReference type="Proteomes" id="UP000515152"/>
    </source>
</evidence>
<protein>
    <submittedName>
        <fullName evidence="12">Zinc finger and SCAN domain-containing protein 2-like isoform X1</fullName>
    </submittedName>
</protein>
<feature type="domain" description="C2H2-type" evidence="9">
    <location>
        <begin position="713"/>
        <end position="740"/>
    </location>
</feature>
<evidence type="ECO:0000313" key="12">
    <source>
        <dbReference type="RefSeq" id="XP_031419107.2"/>
    </source>
</evidence>
<keyword evidence="11" id="KW-1185">Reference proteome</keyword>
<dbReference type="InterPro" id="IPR006612">
    <property type="entry name" value="THAP_Znf"/>
</dbReference>
<dbReference type="PROSITE" id="PS50157">
    <property type="entry name" value="ZINC_FINGER_C2H2_2"/>
    <property type="match status" value="6"/>
</dbReference>
<dbReference type="SMART" id="SM00355">
    <property type="entry name" value="ZnF_C2H2"/>
    <property type="match status" value="7"/>
</dbReference>